<keyword evidence="2" id="KW-1185">Reference proteome</keyword>
<sequence>MELISGYSRGLRSTACKDIGEKGRGCYPDRCRQRSDRSAASCVPPKPSTRVKSTATEGVATFARDRACVAMIHVAIGPDYDNRGNPCFSPILVLPGQFMQRYFRPELAMVTMNARKTRTHKGGRSVALTIRSLQTVG</sequence>
<accession>A0A834NSA3</accession>
<protein>
    <submittedName>
        <fullName evidence="1">Uncharacterized protein</fullName>
    </submittedName>
</protein>
<dbReference type="EMBL" id="JACSDY010000010">
    <property type="protein sequence ID" value="KAF7417127.1"/>
    <property type="molecule type" value="Genomic_DNA"/>
</dbReference>
<evidence type="ECO:0000313" key="1">
    <source>
        <dbReference type="EMBL" id="KAF7417127.1"/>
    </source>
</evidence>
<gene>
    <name evidence="1" type="ORF">H0235_011658</name>
</gene>
<name>A0A834NSA3_VESPE</name>
<dbReference type="Proteomes" id="UP000600918">
    <property type="component" value="Unassembled WGS sequence"/>
</dbReference>
<organism evidence="1 2">
    <name type="scientific">Vespula pensylvanica</name>
    <name type="common">Western yellow jacket</name>
    <name type="synonym">Wasp</name>
    <dbReference type="NCBI Taxonomy" id="30213"/>
    <lineage>
        <taxon>Eukaryota</taxon>
        <taxon>Metazoa</taxon>
        <taxon>Ecdysozoa</taxon>
        <taxon>Arthropoda</taxon>
        <taxon>Hexapoda</taxon>
        <taxon>Insecta</taxon>
        <taxon>Pterygota</taxon>
        <taxon>Neoptera</taxon>
        <taxon>Endopterygota</taxon>
        <taxon>Hymenoptera</taxon>
        <taxon>Apocrita</taxon>
        <taxon>Aculeata</taxon>
        <taxon>Vespoidea</taxon>
        <taxon>Vespidae</taxon>
        <taxon>Vespinae</taxon>
        <taxon>Vespula</taxon>
    </lineage>
</organism>
<proteinExistence type="predicted"/>
<comment type="caution">
    <text evidence="1">The sequence shown here is derived from an EMBL/GenBank/DDBJ whole genome shotgun (WGS) entry which is preliminary data.</text>
</comment>
<reference evidence="1" key="1">
    <citation type="journal article" date="2020" name="G3 (Bethesda)">
        <title>High-Quality Assemblies for Three Invasive Social Wasps from the &lt;i&gt;Vespula&lt;/i&gt; Genus.</title>
        <authorList>
            <person name="Harrop T.W.R."/>
            <person name="Guhlin J."/>
            <person name="McLaughlin G.M."/>
            <person name="Permina E."/>
            <person name="Stockwell P."/>
            <person name="Gilligan J."/>
            <person name="Le Lec M.F."/>
            <person name="Gruber M.A.M."/>
            <person name="Quinn O."/>
            <person name="Lovegrove M."/>
            <person name="Duncan E.J."/>
            <person name="Remnant E.J."/>
            <person name="Van Eeckhoven J."/>
            <person name="Graham B."/>
            <person name="Knapp R.A."/>
            <person name="Langford K.W."/>
            <person name="Kronenberg Z."/>
            <person name="Press M.O."/>
            <person name="Eacker S.M."/>
            <person name="Wilson-Rankin E.E."/>
            <person name="Purcell J."/>
            <person name="Lester P.J."/>
            <person name="Dearden P.K."/>
        </authorList>
    </citation>
    <scope>NUCLEOTIDE SEQUENCE</scope>
    <source>
        <strain evidence="1">Volc-1</strain>
    </source>
</reference>
<dbReference type="AlphaFoldDB" id="A0A834NSA3"/>
<evidence type="ECO:0000313" key="2">
    <source>
        <dbReference type="Proteomes" id="UP000600918"/>
    </source>
</evidence>